<keyword evidence="2" id="KW-0479">Metal-binding</keyword>
<protein>
    <submittedName>
        <fullName evidence="4">Hemerythrin</fullName>
    </submittedName>
</protein>
<evidence type="ECO:0000313" key="4">
    <source>
        <dbReference type="EMBL" id="SDL23125.1"/>
    </source>
</evidence>
<dbReference type="EMBL" id="FNGA01000003">
    <property type="protein sequence ID" value="SDL23125.1"/>
    <property type="molecule type" value="Genomic_DNA"/>
</dbReference>
<dbReference type="AlphaFoldDB" id="A0A1G9IDL0"/>
<keyword evidence="5" id="KW-1185">Reference proteome</keyword>
<dbReference type="CDD" id="cd12107">
    <property type="entry name" value="Hemerythrin"/>
    <property type="match status" value="1"/>
</dbReference>
<evidence type="ECO:0000256" key="2">
    <source>
        <dbReference type="ARBA" id="ARBA00022723"/>
    </source>
</evidence>
<name>A0A1G9IDL0_9BACT</name>
<comment type="similarity">
    <text evidence="1">Belongs to the hemerythrin family.</text>
</comment>
<accession>A0A1G9IDL0</accession>
<keyword evidence="3" id="KW-0408">Iron</keyword>
<dbReference type="Gene3D" id="1.20.120.50">
    <property type="entry name" value="Hemerythrin-like"/>
    <property type="match status" value="1"/>
</dbReference>
<evidence type="ECO:0000256" key="3">
    <source>
        <dbReference type="ARBA" id="ARBA00023004"/>
    </source>
</evidence>
<dbReference type="Proteomes" id="UP000199053">
    <property type="component" value="Unassembled WGS sequence"/>
</dbReference>
<evidence type="ECO:0000256" key="1">
    <source>
        <dbReference type="ARBA" id="ARBA00010587"/>
    </source>
</evidence>
<dbReference type="InterPro" id="IPR035938">
    <property type="entry name" value="Hemerythrin-like_sf"/>
</dbReference>
<proteinExistence type="inferred from homology"/>
<dbReference type="SUPFAM" id="SSF47188">
    <property type="entry name" value="Hemerythrin-like"/>
    <property type="match status" value="1"/>
</dbReference>
<evidence type="ECO:0000313" key="5">
    <source>
        <dbReference type="Proteomes" id="UP000199053"/>
    </source>
</evidence>
<dbReference type="NCBIfam" id="TIGR02481">
    <property type="entry name" value="hemeryth_dom"/>
    <property type="match status" value="1"/>
</dbReference>
<reference evidence="5" key="1">
    <citation type="submission" date="2016-10" db="EMBL/GenBank/DDBJ databases">
        <authorList>
            <person name="Varghese N."/>
            <person name="Submissions S."/>
        </authorList>
    </citation>
    <scope>NUCLEOTIDE SEQUENCE [LARGE SCALE GENOMIC DNA]</scope>
    <source>
        <strain evidence="5">DSM 16995</strain>
    </source>
</reference>
<gene>
    <name evidence="4" type="ORF">SAMN05660337_2544</name>
</gene>
<dbReference type="GO" id="GO:0046872">
    <property type="term" value="F:metal ion binding"/>
    <property type="evidence" value="ECO:0007669"/>
    <property type="project" value="UniProtKB-KW"/>
</dbReference>
<organism evidence="4 5">
    <name type="scientific">Maridesulfovibrio ferrireducens</name>
    <dbReference type="NCBI Taxonomy" id="246191"/>
    <lineage>
        <taxon>Bacteria</taxon>
        <taxon>Pseudomonadati</taxon>
        <taxon>Thermodesulfobacteriota</taxon>
        <taxon>Desulfovibrionia</taxon>
        <taxon>Desulfovibrionales</taxon>
        <taxon>Desulfovibrionaceae</taxon>
        <taxon>Maridesulfovibrio</taxon>
    </lineage>
</organism>
<dbReference type="STRING" id="246191.SAMN05660337_2544"/>
<sequence length="172" mass="20462">MISETAERKGQWEMAWKRWILQSARTWDDVAGIIQLINISEIDHDHMLFTQYALDLNLIIQALNNQEASFENLYKGDEIFQRLLDYAKIHFEHEKVIMEQMKSPLMKAHLEQHAIFMKMIEDHYKEFKQGRLHIVSGLKLSVLDWWVNHINGIDYQTFVVRNSHSGEEVHNE</sequence>
<dbReference type="OrthoDB" id="9797092at2"/>
<dbReference type="RefSeq" id="WP_092161601.1">
    <property type="nucleotide sequence ID" value="NZ_FNGA01000003.1"/>
</dbReference>
<dbReference type="InterPro" id="IPR012827">
    <property type="entry name" value="Hemerythrin_metal-bd"/>
</dbReference>